<evidence type="ECO:0000313" key="11">
    <source>
        <dbReference type="Proteomes" id="UP001189773"/>
    </source>
</evidence>
<name>A0AAD2BV05_9RALS</name>
<comment type="similarity">
    <text evidence="1">Belongs to the transferase hexapeptide repeat family.</text>
</comment>
<dbReference type="InterPro" id="IPR018357">
    <property type="entry name" value="Hexapep_transf_CS"/>
</dbReference>
<evidence type="ECO:0000256" key="6">
    <source>
        <dbReference type="ARBA" id="ARBA00023154"/>
    </source>
</evidence>
<dbReference type="InterPro" id="IPR001451">
    <property type="entry name" value="Hexapep"/>
</dbReference>
<keyword evidence="11" id="KW-1185">Reference proteome</keyword>
<dbReference type="Proteomes" id="UP001189756">
    <property type="component" value="Unassembled WGS sequence"/>
</dbReference>
<dbReference type="Gene3D" id="2.160.10.10">
    <property type="entry name" value="Hexapeptide repeat proteins"/>
    <property type="match status" value="1"/>
</dbReference>
<dbReference type="GO" id="GO:0019877">
    <property type="term" value="P:diaminopimelate biosynthetic process"/>
    <property type="evidence" value="ECO:0007669"/>
    <property type="project" value="UniProtKB-KW"/>
</dbReference>
<gene>
    <name evidence="9" type="primary">lpxA_2</name>
    <name evidence="8" type="ORF">LMG18095_02250</name>
    <name evidence="9" type="ORF">R77560_04716</name>
</gene>
<sequence>MIHPTAIVSPEARIGANVSIGPFSVIHSNVEIGEGTQIEGFCEIGHPSKLSDGQPLCIGKDSLIRSHSVFYEGSSFGERLVTGHRVTVREMTRCGVNFQLGTLSDIQGHCVIGDYVRTHSNVHIGQASRVGDFVWIFPYVVLTNDPHPPSNVLKGCVLEDYAVVATMSVVLPAVTVGSHSLVAAHSLVSKNVTPHTVVGGSPAKMLCETSKIKLQDGTDRPAYPWTSHFHRGYPETVVANWIEAANALANTQCAR</sequence>
<dbReference type="Pfam" id="PF00132">
    <property type="entry name" value="Hexapep"/>
    <property type="match status" value="1"/>
</dbReference>
<dbReference type="EMBL" id="CATZAR010000004">
    <property type="protein sequence ID" value="CAJ0791964.1"/>
    <property type="molecule type" value="Genomic_DNA"/>
</dbReference>
<dbReference type="SUPFAM" id="SSF51161">
    <property type="entry name" value="Trimeric LpxA-like enzymes"/>
    <property type="match status" value="1"/>
</dbReference>
<accession>A0AAD2BV05</accession>
<protein>
    <submittedName>
        <fullName evidence="9">Acyl-[acyl-carrier-protein]--UDP-N-acetylglucosamine O-acyltransferase</fullName>
        <ecNumber evidence="9">2.3.1.129</ecNumber>
    </submittedName>
</protein>
<keyword evidence="5" id="KW-0220">Diaminopimelate biosynthesis</keyword>
<dbReference type="EC" id="2.3.1.129" evidence="9"/>
<evidence type="ECO:0000256" key="7">
    <source>
        <dbReference type="ARBA" id="ARBA00023315"/>
    </source>
</evidence>
<dbReference type="InterPro" id="IPR011004">
    <property type="entry name" value="Trimer_LpxA-like_sf"/>
</dbReference>
<keyword evidence="2" id="KW-0028">Amino-acid biosynthesis</keyword>
<evidence type="ECO:0000256" key="5">
    <source>
        <dbReference type="ARBA" id="ARBA00022915"/>
    </source>
</evidence>
<dbReference type="Proteomes" id="UP001189773">
    <property type="component" value="Unassembled WGS sequence"/>
</dbReference>
<evidence type="ECO:0000256" key="1">
    <source>
        <dbReference type="ARBA" id="ARBA00007274"/>
    </source>
</evidence>
<dbReference type="GO" id="GO:0008780">
    <property type="term" value="F:acyl-[acyl-carrier-protein]-UDP-N-acetylglucosamine O-acyltransferase activity"/>
    <property type="evidence" value="ECO:0007669"/>
    <property type="project" value="UniProtKB-EC"/>
</dbReference>
<comment type="caution">
    <text evidence="9">The sequence shown here is derived from an EMBL/GenBank/DDBJ whole genome shotgun (WGS) entry which is preliminary data.</text>
</comment>
<evidence type="ECO:0000256" key="2">
    <source>
        <dbReference type="ARBA" id="ARBA00022605"/>
    </source>
</evidence>
<evidence type="ECO:0000256" key="3">
    <source>
        <dbReference type="ARBA" id="ARBA00022679"/>
    </source>
</evidence>
<evidence type="ECO:0000313" key="10">
    <source>
        <dbReference type="Proteomes" id="UP001189756"/>
    </source>
</evidence>
<dbReference type="AlphaFoldDB" id="A0AAD2BV05"/>
<organism evidence="9 10">
    <name type="scientific">Ralstonia thomasii</name>
    <dbReference type="NCBI Taxonomy" id="3058596"/>
    <lineage>
        <taxon>Bacteria</taxon>
        <taxon>Pseudomonadati</taxon>
        <taxon>Pseudomonadota</taxon>
        <taxon>Betaproteobacteria</taxon>
        <taxon>Burkholderiales</taxon>
        <taxon>Burkholderiaceae</taxon>
        <taxon>Ralstonia</taxon>
    </lineage>
</organism>
<evidence type="ECO:0000313" key="9">
    <source>
        <dbReference type="EMBL" id="CAJ0808413.1"/>
    </source>
</evidence>
<dbReference type="EMBL" id="CATZAZ010000019">
    <property type="protein sequence ID" value="CAJ0808413.1"/>
    <property type="molecule type" value="Genomic_DNA"/>
</dbReference>
<keyword evidence="3 9" id="KW-0808">Transferase</keyword>
<dbReference type="CDD" id="cd03358">
    <property type="entry name" value="LbH_WxcM_N_like"/>
    <property type="match status" value="1"/>
</dbReference>
<keyword evidence="4" id="KW-0677">Repeat</keyword>
<dbReference type="PROSITE" id="PS00101">
    <property type="entry name" value="HEXAPEP_TRANSFERASES"/>
    <property type="match status" value="1"/>
</dbReference>
<keyword evidence="7 9" id="KW-0012">Acyltransferase</keyword>
<dbReference type="GO" id="GO:0009085">
    <property type="term" value="P:lysine biosynthetic process"/>
    <property type="evidence" value="ECO:0007669"/>
    <property type="project" value="UniProtKB-KW"/>
</dbReference>
<proteinExistence type="inferred from homology"/>
<dbReference type="InterPro" id="IPR050179">
    <property type="entry name" value="Trans_hexapeptide_repeat"/>
</dbReference>
<dbReference type="PANTHER" id="PTHR43300">
    <property type="entry name" value="ACETYLTRANSFERASE"/>
    <property type="match status" value="1"/>
</dbReference>
<keyword evidence="6" id="KW-0457">Lysine biosynthesis</keyword>
<evidence type="ECO:0000256" key="4">
    <source>
        <dbReference type="ARBA" id="ARBA00022737"/>
    </source>
</evidence>
<evidence type="ECO:0000313" key="8">
    <source>
        <dbReference type="EMBL" id="CAJ0791964.1"/>
    </source>
</evidence>
<dbReference type="RefSeq" id="WP_012435037.1">
    <property type="nucleotide sequence ID" value="NZ_CATWDO010000007.1"/>
</dbReference>
<dbReference type="PANTHER" id="PTHR43300:SF10">
    <property type="entry name" value="2,3,4,5-TETRAHYDROPYRIDINE-2,6-DICARBOXYLATE N-ACETYLTRANSFERASE"/>
    <property type="match status" value="1"/>
</dbReference>
<reference evidence="9 11" key="1">
    <citation type="submission" date="2023-07" db="EMBL/GenBank/DDBJ databases">
        <authorList>
            <person name="Peeters C."/>
        </authorList>
    </citation>
    <scope>NUCLEOTIDE SEQUENCE</scope>
    <source>
        <strain evidence="8 11">LMG 18095</strain>
        <strain evidence="9">R-77560</strain>
    </source>
</reference>